<feature type="compositionally biased region" description="Gly residues" evidence="1">
    <location>
        <begin position="375"/>
        <end position="404"/>
    </location>
</feature>
<gene>
    <name evidence="3" type="ORF">MKK02DRAFT_44609</name>
</gene>
<dbReference type="EMBL" id="JAKWFO010000005">
    <property type="protein sequence ID" value="KAI9635911.1"/>
    <property type="molecule type" value="Genomic_DNA"/>
</dbReference>
<feature type="transmembrane region" description="Helical" evidence="2">
    <location>
        <begin position="638"/>
        <end position="658"/>
    </location>
</feature>
<feature type="region of interest" description="Disordered" evidence="1">
    <location>
        <begin position="233"/>
        <end position="268"/>
    </location>
</feature>
<evidence type="ECO:0000256" key="2">
    <source>
        <dbReference type="SAM" id="Phobius"/>
    </source>
</evidence>
<feature type="compositionally biased region" description="Low complexity" evidence="1">
    <location>
        <begin position="44"/>
        <end position="61"/>
    </location>
</feature>
<protein>
    <submittedName>
        <fullName evidence="3">Uncharacterized protein</fullName>
    </submittedName>
</protein>
<feature type="compositionally biased region" description="Polar residues" evidence="1">
    <location>
        <begin position="484"/>
        <end position="496"/>
    </location>
</feature>
<evidence type="ECO:0000313" key="4">
    <source>
        <dbReference type="Proteomes" id="UP001164286"/>
    </source>
</evidence>
<sequence>MIPSTPSSAGLAGLASPPLKSPTPNDSPHLRASPSIPKNYHPYLIQTTSSSLLTRSNSSPSQPVAELRHKSSRSMSSLAASASEGELDKVANGGAGGGLSREERERRRRSMESPLTRPGMRRSGTLPVFPRVEEVMTPTKGMDLPMDPKLWSPSELANYLVYTLRTGGPDGSGQTLPGPLVKDIETWVLRQQVNGRAFLKGNQESWTSSSRPPPFLPLLLSISRRLRRSSLQSRLSVDKTSFSPSPLNSDVPRTGSTLFEEDEDGDGYISPVSGVRRMANAYESNASTPNLDEEPEPLKAQWTGGSSTSEVWRRWEDMGVGVRRNRRDSTRSLGAGNMADEEASPAMGSVPLSSGSGDEGEISADIPYLDEDEGPGGTVKGPPMGLGLGLGVAGLGAGEAGGKGKQTSPPPPYRSPDPDASPAQLVVPLEQASDTPPNRMRLSVTPTPERPRIPSSAQTDDAAQTESSPSPTRDSRAADGGSPHMSNMSTHRSSGSDPYAALRQPSSTGRRSRRLPQELRVASGGGEDSASTSRRVTIRPNRVDSLFAPPSPPIKSPREAELEDQLSQLVSRVKELESRLESVSDEVSRKGHMTTPSSPTGREMTRPGSPVGMLSDSILARLGLLPEAEGLPVRIRQLPGYLFLVGVGVGAVVVRVFMRRR</sequence>
<dbReference type="RefSeq" id="XP_052945688.1">
    <property type="nucleotide sequence ID" value="XM_053093013.1"/>
</dbReference>
<feature type="region of interest" description="Disordered" evidence="1">
    <location>
        <begin position="326"/>
        <end position="559"/>
    </location>
</feature>
<dbReference type="Proteomes" id="UP001164286">
    <property type="component" value="Unassembled WGS sequence"/>
</dbReference>
<keyword evidence="2" id="KW-0812">Transmembrane</keyword>
<organism evidence="3 4">
    <name type="scientific">Dioszegia hungarica</name>
    <dbReference type="NCBI Taxonomy" id="4972"/>
    <lineage>
        <taxon>Eukaryota</taxon>
        <taxon>Fungi</taxon>
        <taxon>Dikarya</taxon>
        <taxon>Basidiomycota</taxon>
        <taxon>Agaricomycotina</taxon>
        <taxon>Tremellomycetes</taxon>
        <taxon>Tremellales</taxon>
        <taxon>Bulleribasidiaceae</taxon>
        <taxon>Dioszegia</taxon>
    </lineage>
</organism>
<feature type="compositionally biased region" description="Low complexity" evidence="1">
    <location>
        <begin position="73"/>
        <end position="83"/>
    </location>
</feature>
<keyword evidence="2" id="KW-0472">Membrane</keyword>
<evidence type="ECO:0000313" key="3">
    <source>
        <dbReference type="EMBL" id="KAI9635911.1"/>
    </source>
</evidence>
<feature type="region of interest" description="Disordered" evidence="1">
    <location>
        <begin position="1"/>
        <end position="126"/>
    </location>
</feature>
<feature type="compositionally biased region" description="Acidic residues" evidence="1">
    <location>
        <begin position="358"/>
        <end position="374"/>
    </location>
</feature>
<keyword evidence="2" id="KW-1133">Transmembrane helix</keyword>
<feature type="region of interest" description="Disordered" evidence="1">
    <location>
        <begin position="284"/>
        <end position="305"/>
    </location>
</feature>
<feature type="compositionally biased region" description="Polar residues" evidence="1">
    <location>
        <begin position="455"/>
        <end position="472"/>
    </location>
</feature>
<reference evidence="3" key="1">
    <citation type="journal article" date="2022" name="G3 (Bethesda)">
        <title>High quality genome of the basidiomycete yeast Dioszegia hungarica PDD-24b-2 isolated from cloud water.</title>
        <authorList>
            <person name="Jarrige D."/>
            <person name="Haridas S."/>
            <person name="Bleykasten-Grosshans C."/>
            <person name="Joly M."/>
            <person name="Nadalig T."/>
            <person name="Sancelme M."/>
            <person name="Vuilleumier S."/>
            <person name="Grigoriev I.V."/>
            <person name="Amato P."/>
            <person name="Bringel F."/>
        </authorList>
    </citation>
    <scope>NUCLEOTIDE SEQUENCE</scope>
    <source>
        <strain evidence="3">PDD-24b-2</strain>
    </source>
</reference>
<evidence type="ECO:0000256" key="1">
    <source>
        <dbReference type="SAM" id="MobiDB-lite"/>
    </source>
</evidence>
<feature type="compositionally biased region" description="Polar residues" evidence="1">
    <location>
        <begin position="238"/>
        <end position="248"/>
    </location>
</feature>
<dbReference type="GeneID" id="77732218"/>
<name>A0AA38LVX3_9TREE</name>
<feature type="region of interest" description="Disordered" evidence="1">
    <location>
        <begin position="581"/>
        <end position="612"/>
    </location>
</feature>
<keyword evidence="4" id="KW-1185">Reference proteome</keyword>
<dbReference type="AlphaFoldDB" id="A0AA38LVX3"/>
<proteinExistence type="predicted"/>
<comment type="caution">
    <text evidence="3">The sequence shown here is derived from an EMBL/GenBank/DDBJ whole genome shotgun (WGS) entry which is preliminary data.</text>
</comment>
<accession>A0AA38LVX3</accession>